<dbReference type="GO" id="GO:0046872">
    <property type="term" value="F:metal ion binding"/>
    <property type="evidence" value="ECO:0007669"/>
    <property type="project" value="InterPro"/>
</dbReference>
<dbReference type="InterPro" id="IPR004843">
    <property type="entry name" value="Calcineurin-like_PHP"/>
</dbReference>
<dbReference type="GO" id="GO:0009166">
    <property type="term" value="P:nucleotide catabolic process"/>
    <property type="evidence" value="ECO:0007669"/>
    <property type="project" value="InterPro"/>
</dbReference>
<proteinExistence type="inferred from homology"/>
<dbReference type="Pfam" id="PF02872">
    <property type="entry name" value="5_nucleotid_C"/>
    <property type="match status" value="1"/>
</dbReference>
<keyword evidence="2" id="KW-0378">Hydrolase</keyword>
<dbReference type="Pfam" id="PF00149">
    <property type="entry name" value="Metallophos"/>
    <property type="match status" value="1"/>
</dbReference>
<evidence type="ECO:0000259" key="3">
    <source>
        <dbReference type="Pfam" id="PF00149"/>
    </source>
</evidence>
<dbReference type="InterPro" id="IPR006146">
    <property type="entry name" value="5'-Nucleotdase_CS"/>
</dbReference>
<dbReference type="InterPro" id="IPR036907">
    <property type="entry name" value="5'-Nucleotdase_C_sf"/>
</dbReference>
<evidence type="ECO:0000313" key="5">
    <source>
        <dbReference type="EMBL" id="KON94900.1"/>
    </source>
</evidence>
<dbReference type="PANTHER" id="PTHR11575">
    <property type="entry name" value="5'-NUCLEOTIDASE-RELATED"/>
    <property type="match status" value="1"/>
</dbReference>
<dbReference type="InterPro" id="IPR006179">
    <property type="entry name" value="5_nucleotidase/apyrase"/>
</dbReference>
<dbReference type="SUPFAM" id="SSF55816">
    <property type="entry name" value="5'-nucleotidase (syn. UDP-sugar hydrolase), C-terminal domain"/>
    <property type="match status" value="1"/>
</dbReference>
<evidence type="ECO:0000256" key="1">
    <source>
        <dbReference type="ARBA" id="ARBA00022729"/>
    </source>
</evidence>
<dbReference type="RefSeq" id="WP_043065025.1">
    <property type="nucleotide sequence ID" value="NZ_BJOA01000078.1"/>
</dbReference>
<feature type="domain" description="Calcineurin-like phosphoesterase" evidence="3">
    <location>
        <begin position="9"/>
        <end position="209"/>
    </location>
</feature>
<dbReference type="EMBL" id="LGUG01000004">
    <property type="protein sequence ID" value="KON94900.1"/>
    <property type="molecule type" value="Genomic_DNA"/>
</dbReference>
<dbReference type="EMBL" id="FNED01000009">
    <property type="protein sequence ID" value="SDI93394.1"/>
    <property type="molecule type" value="Genomic_DNA"/>
</dbReference>
<dbReference type="InterPro" id="IPR029052">
    <property type="entry name" value="Metallo-depent_PP-like"/>
</dbReference>
<dbReference type="PANTHER" id="PTHR11575:SF23">
    <property type="entry name" value="5-NUCLEOTIDASE FAMILY PROTEIN"/>
    <property type="match status" value="1"/>
</dbReference>
<dbReference type="AlphaFoldDB" id="A0A0D1VDH9"/>
<dbReference type="Gene3D" id="3.60.21.10">
    <property type="match status" value="1"/>
</dbReference>
<keyword evidence="2" id="KW-0547">Nucleotide-binding</keyword>
<feature type="domain" description="5'-Nucleotidase C-terminal" evidence="4">
    <location>
        <begin position="290"/>
        <end position="441"/>
    </location>
</feature>
<dbReference type="Proteomes" id="UP000182836">
    <property type="component" value="Unassembled WGS sequence"/>
</dbReference>
<keyword evidence="1" id="KW-0732">Signal</keyword>
<reference evidence="6 8" key="2">
    <citation type="submission" date="2016-10" db="EMBL/GenBank/DDBJ databases">
        <authorList>
            <person name="de Groot N.N."/>
        </authorList>
    </citation>
    <scope>NUCLEOTIDE SEQUENCE [LARGE SCALE GENOMIC DNA]</scope>
    <source>
        <strain evidence="6 8">DSM 2895</strain>
    </source>
</reference>
<dbReference type="STRING" id="47500.AF333_04780"/>
<evidence type="ECO:0000313" key="7">
    <source>
        <dbReference type="Proteomes" id="UP000037269"/>
    </source>
</evidence>
<dbReference type="GO" id="GO:0008768">
    <property type="term" value="F:UDP-sugar diphosphatase activity"/>
    <property type="evidence" value="ECO:0007669"/>
    <property type="project" value="TreeGrafter"/>
</dbReference>
<dbReference type="GeneID" id="42304522"/>
<evidence type="ECO:0000259" key="4">
    <source>
        <dbReference type="Pfam" id="PF02872"/>
    </source>
</evidence>
<dbReference type="SUPFAM" id="SSF56300">
    <property type="entry name" value="Metallo-dependent phosphatases"/>
    <property type="match status" value="1"/>
</dbReference>
<dbReference type="GO" id="GO:0008253">
    <property type="term" value="F:5'-nucleotidase activity"/>
    <property type="evidence" value="ECO:0007669"/>
    <property type="project" value="TreeGrafter"/>
</dbReference>
<dbReference type="CDD" id="cd00845">
    <property type="entry name" value="MPP_UshA_N_like"/>
    <property type="match status" value="1"/>
</dbReference>
<dbReference type="InterPro" id="IPR008334">
    <property type="entry name" value="5'-Nucleotdase_C"/>
</dbReference>
<dbReference type="Gene3D" id="3.90.780.10">
    <property type="entry name" value="5'-Nucleotidase, C-terminal domain"/>
    <property type="match status" value="1"/>
</dbReference>
<protein>
    <submittedName>
        <fullName evidence="6">2',3'-cyclic-nucleotide 2'-phosphodiesterase/5'-or 3'-nucleotidase, 5'-nucleotidase family</fullName>
    </submittedName>
</protein>
<evidence type="ECO:0000313" key="8">
    <source>
        <dbReference type="Proteomes" id="UP000182836"/>
    </source>
</evidence>
<dbReference type="PATRIC" id="fig|47500.8.peg.5432"/>
<dbReference type="GO" id="GO:0000166">
    <property type="term" value="F:nucleotide binding"/>
    <property type="evidence" value="ECO:0007669"/>
    <property type="project" value="UniProtKB-KW"/>
</dbReference>
<evidence type="ECO:0000256" key="2">
    <source>
        <dbReference type="RuleBase" id="RU362119"/>
    </source>
</evidence>
<organism evidence="5 7">
    <name type="scientific">Aneurinibacillus migulanus</name>
    <name type="common">Bacillus migulanus</name>
    <dbReference type="NCBI Taxonomy" id="47500"/>
    <lineage>
        <taxon>Bacteria</taxon>
        <taxon>Bacillati</taxon>
        <taxon>Bacillota</taxon>
        <taxon>Bacilli</taxon>
        <taxon>Bacillales</taxon>
        <taxon>Paenibacillaceae</taxon>
        <taxon>Aneurinibacillus group</taxon>
        <taxon>Aneurinibacillus</taxon>
    </lineage>
</organism>
<accession>A0A0D1VDH9</accession>
<name>A0A0D1VDH9_ANEMI</name>
<evidence type="ECO:0000313" key="6">
    <source>
        <dbReference type="EMBL" id="SDI93394.1"/>
    </source>
</evidence>
<dbReference type="PROSITE" id="PS00785">
    <property type="entry name" value="5_NUCLEOTIDASE_1"/>
    <property type="match status" value="1"/>
</dbReference>
<gene>
    <name evidence="5" type="ORF">AF333_04780</name>
    <name evidence="6" type="ORF">SAMN04487909_109143</name>
</gene>
<dbReference type="GO" id="GO:0030288">
    <property type="term" value="C:outer membrane-bounded periplasmic space"/>
    <property type="evidence" value="ECO:0007669"/>
    <property type="project" value="TreeGrafter"/>
</dbReference>
<reference evidence="5 7" key="1">
    <citation type="submission" date="2015-07" db="EMBL/GenBank/DDBJ databases">
        <title>Fjat-14205 dsm 2895.</title>
        <authorList>
            <person name="Liu B."/>
            <person name="Wang J."/>
            <person name="Zhu Y."/>
            <person name="Liu G."/>
            <person name="Chen Q."/>
            <person name="Chen Z."/>
            <person name="Lan J."/>
            <person name="Che J."/>
            <person name="Ge C."/>
            <person name="Shi H."/>
            <person name="Pan Z."/>
            <person name="Liu X."/>
        </authorList>
    </citation>
    <scope>NUCLEOTIDE SEQUENCE [LARGE SCALE GENOMIC DNA]</scope>
    <source>
        <strain evidence="5 7">DSM 2895</strain>
    </source>
</reference>
<dbReference type="OrthoDB" id="9793179at2"/>
<keyword evidence="7" id="KW-1185">Reference proteome</keyword>
<comment type="similarity">
    <text evidence="2">Belongs to the 5'-nucleotidase family.</text>
</comment>
<dbReference type="Proteomes" id="UP000037269">
    <property type="component" value="Unassembled WGS sequence"/>
</dbReference>
<sequence length="479" mass="54284">MEKGEGILHILHTNDLHSHFEWMGRIAAGLKTMRLTLQEREETVVTVDLGDHMDRAHLKTEASWGQANIDVLNETGYDLATIGNNEGLTFPRIEFDQLYRNAAFPVICANLLDAKTKQIPPFLSPYIIQQYGDLTVGWIGVTASFPSVYELLGLTALVPEEVVAKYVAAIRARVDLIVILSHIGYGRDVEMARSIKGIDIILGAHTHTYLAEGERVENTLICQTGKFGQYIGHVTVTYDRQTRVIRKMHANCLPTRLYKPDEKVEEVIERHGEMAESIMGEVITSLKSDLPVSWEEESPLSNLLADGLRSWVDAEVSFVNSGTLLFSLRKGEVTRKDLLSLCPHPINPCRMKLKGNQLLVILEEALDVSVIRREVNGFGFRGKVIGWLSIDGAEVYYDRHAPIGQRIKRVEIQGIPLQADRLYTVGTIDMFTFGIIFPMFKQGTEKQFYIPEFLRDVLRKQLQDEKELQKSARKRWHEI</sequence>
<dbReference type="PRINTS" id="PR01607">
    <property type="entry name" value="APYRASEFAMLY"/>
</dbReference>